<dbReference type="Proteomes" id="UP000732377">
    <property type="component" value="Unassembled WGS sequence"/>
</dbReference>
<organism evidence="2 3">
    <name type="scientific">Symbiobacterium thermophilum</name>
    <dbReference type="NCBI Taxonomy" id="2734"/>
    <lineage>
        <taxon>Bacteria</taxon>
        <taxon>Bacillati</taxon>
        <taxon>Bacillota</taxon>
        <taxon>Clostridia</taxon>
        <taxon>Eubacteriales</taxon>
        <taxon>Symbiobacteriaceae</taxon>
        <taxon>Symbiobacterium</taxon>
    </lineage>
</organism>
<gene>
    <name evidence="2" type="ORF">A6D92_16010</name>
    <name evidence="1" type="ORF">CWE10_04880</name>
</gene>
<sequence length="71" mass="8212">MKMEFVEKELKSWGEIIITTSGGEKFEIHLGDTEFDYENRVIRLKSPNAHYVIEGDSVESITKHYGHPDND</sequence>
<comment type="caution">
    <text evidence="2">The sequence shown here is derived from an EMBL/GenBank/DDBJ whole genome shotgun (WGS) entry which is preliminary data.</text>
</comment>
<dbReference type="OMA" id="HENQIIR"/>
<dbReference type="EMBL" id="PIUK01000029">
    <property type="protein sequence ID" value="MBY6275546.1"/>
    <property type="molecule type" value="Genomic_DNA"/>
</dbReference>
<protein>
    <submittedName>
        <fullName evidence="2">Uncharacterized protein</fullName>
    </submittedName>
</protein>
<name>A0A1Y2T420_SYMTR</name>
<accession>A0A1Y2T420</accession>
<dbReference type="Proteomes" id="UP000194267">
    <property type="component" value="Unassembled WGS sequence"/>
</dbReference>
<dbReference type="AlphaFoldDB" id="A0A1Y2T420"/>
<reference evidence="3" key="1">
    <citation type="submission" date="2016-04" db="EMBL/GenBank/DDBJ databases">
        <authorList>
            <person name="Antunes L.P."/>
            <person name="Martins L.F."/>
            <person name="Pereira R.V."/>
            <person name="Thomas A.M."/>
            <person name="Barbosa D."/>
            <person name="Nascimento L."/>
            <person name="Silva G.M."/>
            <person name="Condomitti G.W."/>
            <person name="Digiampietri L.A."/>
            <person name="Lombardi K.C."/>
            <person name="Ramos P.L."/>
            <person name="Quaggio R.B."/>
            <person name="Oliveira J.C."/>
            <person name="Pascon R.C."/>
            <person name="Cruz J.B."/>
            <person name="Silva A.M."/>
            <person name="Setubal J.C."/>
        </authorList>
    </citation>
    <scope>NUCLEOTIDE SEQUENCE [LARGE SCALE GENOMIC DNA]</scope>
</reference>
<reference evidence="2" key="2">
    <citation type="submission" date="2016-04" db="EMBL/GenBank/DDBJ databases">
        <authorList>
            <person name="Evans L.H."/>
            <person name="Alamgir A."/>
            <person name="Owens N."/>
            <person name="Weber N.D."/>
            <person name="Virtaneva K."/>
            <person name="Barbian K."/>
            <person name="Babar A."/>
            <person name="Rosenke K."/>
        </authorList>
    </citation>
    <scope>NUCLEOTIDE SEQUENCE [LARGE SCALE GENOMIC DNA]</scope>
    <source>
        <strain evidence="2">G2</strain>
    </source>
</reference>
<evidence type="ECO:0000313" key="2">
    <source>
        <dbReference type="EMBL" id="OTA40546.1"/>
    </source>
</evidence>
<evidence type="ECO:0000313" key="3">
    <source>
        <dbReference type="Proteomes" id="UP000194267"/>
    </source>
</evidence>
<dbReference type="EMBL" id="LWLV01001550">
    <property type="protein sequence ID" value="OTA40546.1"/>
    <property type="molecule type" value="Genomic_DNA"/>
</dbReference>
<proteinExistence type="predicted"/>
<reference evidence="1" key="3">
    <citation type="submission" date="2017-11" db="EMBL/GenBank/DDBJ databases">
        <title>Three new genomes from thermophilic consortium.</title>
        <authorList>
            <person name="Quaggio R."/>
            <person name="Amgarten D."/>
            <person name="Setubal J.C."/>
        </authorList>
    </citation>
    <scope>NUCLEOTIDE SEQUENCE</scope>
    <source>
        <strain evidence="1">ZCTH01-B2</strain>
    </source>
</reference>
<evidence type="ECO:0000313" key="1">
    <source>
        <dbReference type="EMBL" id="MBY6275546.1"/>
    </source>
</evidence>